<dbReference type="PANTHER" id="PTHR38042">
    <property type="entry name" value="UROPORPHYRINOGEN-III SYNTHASE, CHLOROPLASTIC"/>
    <property type="match status" value="1"/>
</dbReference>
<dbReference type="EC" id="4.2.1.75" evidence="3"/>
<evidence type="ECO:0000256" key="4">
    <source>
        <dbReference type="ARBA" id="ARBA00023239"/>
    </source>
</evidence>
<dbReference type="GO" id="GO:0004852">
    <property type="term" value="F:uroporphyrinogen-III synthase activity"/>
    <property type="evidence" value="ECO:0007669"/>
    <property type="project" value="UniProtKB-EC"/>
</dbReference>
<dbReference type="PANTHER" id="PTHR38042:SF1">
    <property type="entry name" value="UROPORPHYRINOGEN-III SYNTHASE, CHLOROPLASTIC"/>
    <property type="match status" value="1"/>
</dbReference>
<evidence type="ECO:0000256" key="1">
    <source>
        <dbReference type="ARBA" id="ARBA00004772"/>
    </source>
</evidence>
<accession>A0A1W1DU70</accession>
<dbReference type="Pfam" id="PF02602">
    <property type="entry name" value="HEM4"/>
    <property type="match status" value="1"/>
</dbReference>
<dbReference type="InterPro" id="IPR003754">
    <property type="entry name" value="4pyrrol_synth_uPrphyn_synth"/>
</dbReference>
<evidence type="ECO:0000313" key="10">
    <source>
        <dbReference type="EMBL" id="SFV85277.1"/>
    </source>
</evidence>
<evidence type="ECO:0000256" key="8">
    <source>
        <dbReference type="ARBA" id="ARBA00048617"/>
    </source>
</evidence>
<evidence type="ECO:0000256" key="2">
    <source>
        <dbReference type="ARBA" id="ARBA00008133"/>
    </source>
</evidence>
<dbReference type="CDD" id="cd06578">
    <property type="entry name" value="HemD"/>
    <property type="match status" value="1"/>
</dbReference>
<comment type="similarity">
    <text evidence="2">Belongs to the uroporphyrinogen-III synthase family.</text>
</comment>
<gene>
    <name evidence="10" type="ORF">MNB_SUP05-SYMBIONT-4-261</name>
</gene>
<evidence type="ECO:0000256" key="3">
    <source>
        <dbReference type="ARBA" id="ARBA00013109"/>
    </source>
</evidence>
<keyword evidence="4 10" id="KW-0456">Lyase</keyword>
<feature type="domain" description="Tetrapyrrole biosynthesis uroporphyrinogen III synthase" evidence="9">
    <location>
        <begin position="23"/>
        <end position="238"/>
    </location>
</feature>
<evidence type="ECO:0000256" key="6">
    <source>
        <dbReference type="ARBA" id="ARBA00031702"/>
    </source>
</evidence>
<dbReference type="InterPro" id="IPR036108">
    <property type="entry name" value="4pyrrol_syn_uPrphyn_synt_sf"/>
</dbReference>
<reference evidence="10" key="1">
    <citation type="submission" date="2016-10" db="EMBL/GenBank/DDBJ databases">
        <authorList>
            <person name="de Groot N.N."/>
        </authorList>
    </citation>
    <scope>NUCLEOTIDE SEQUENCE</scope>
</reference>
<sequence length="245" mass="27364">MQRSLLKIVNVLLTRALSQVKPLKSLVRKNGYQPILFPTLTIEPLTSNPQKTQYDALIFISANAVEYAKQVLKNITYNKIFAVGAATAKKLEQQNIKVDAFPTQKSSSEALLAMDEIRVLSNQSILIFRGKGGKETLREGLEQNNSVEYIEVYQRTPCDITPLHRNALQIFLQNEQGIITTTSVENLNALMLLTKQINIGLITQYPLVVLSERIKIVAQSLGFTHIEVATETRDSGLLNAIQTIL</sequence>
<comment type="pathway">
    <text evidence="1">Porphyrin-containing compound metabolism; protoporphyrin-IX biosynthesis; coproporphyrinogen-III from 5-aminolevulinate: step 3/4.</text>
</comment>
<dbReference type="Gene3D" id="3.40.50.10090">
    <property type="match status" value="2"/>
</dbReference>
<evidence type="ECO:0000259" key="9">
    <source>
        <dbReference type="Pfam" id="PF02602"/>
    </source>
</evidence>
<comment type="catalytic activity">
    <reaction evidence="8">
        <text>hydroxymethylbilane = uroporphyrinogen III + H2O</text>
        <dbReference type="Rhea" id="RHEA:18965"/>
        <dbReference type="ChEBI" id="CHEBI:15377"/>
        <dbReference type="ChEBI" id="CHEBI:57308"/>
        <dbReference type="ChEBI" id="CHEBI:57845"/>
        <dbReference type="EC" id="4.2.1.75"/>
    </reaction>
</comment>
<name>A0A1W1DU70_9ZZZZ</name>
<organism evidence="10">
    <name type="scientific">hydrothermal vent metagenome</name>
    <dbReference type="NCBI Taxonomy" id="652676"/>
    <lineage>
        <taxon>unclassified sequences</taxon>
        <taxon>metagenomes</taxon>
        <taxon>ecological metagenomes</taxon>
    </lineage>
</organism>
<proteinExistence type="inferred from homology"/>
<dbReference type="SUPFAM" id="SSF69618">
    <property type="entry name" value="HemD-like"/>
    <property type="match status" value="1"/>
</dbReference>
<dbReference type="GO" id="GO:0006780">
    <property type="term" value="P:uroporphyrinogen III biosynthetic process"/>
    <property type="evidence" value="ECO:0007669"/>
    <property type="project" value="InterPro"/>
</dbReference>
<protein>
    <recommendedName>
        <fullName evidence="3">uroporphyrinogen-III synthase</fullName>
        <ecNumber evidence="3">4.2.1.75</ecNumber>
    </recommendedName>
    <alternativeName>
        <fullName evidence="7">Hydroxymethylbilane hydrolyase [cyclizing]</fullName>
    </alternativeName>
    <alternativeName>
        <fullName evidence="6">Uroporphyrinogen-III cosynthase</fullName>
    </alternativeName>
</protein>
<dbReference type="EMBL" id="FPHY01000019">
    <property type="protein sequence ID" value="SFV85277.1"/>
    <property type="molecule type" value="Genomic_DNA"/>
</dbReference>
<evidence type="ECO:0000256" key="5">
    <source>
        <dbReference type="ARBA" id="ARBA00023244"/>
    </source>
</evidence>
<keyword evidence="5" id="KW-0627">Porphyrin biosynthesis</keyword>
<dbReference type="InterPro" id="IPR039793">
    <property type="entry name" value="UROS/Hem4"/>
</dbReference>
<evidence type="ECO:0000256" key="7">
    <source>
        <dbReference type="ARBA" id="ARBA00032649"/>
    </source>
</evidence>
<dbReference type="AlphaFoldDB" id="A0A1W1DU70"/>